<evidence type="ECO:0000256" key="1">
    <source>
        <dbReference type="ARBA" id="ARBA00023242"/>
    </source>
</evidence>
<dbReference type="AlphaFoldDB" id="A0A9X0BEU7"/>
<evidence type="ECO:0000313" key="4">
    <source>
        <dbReference type="EMBL" id="KAJ5414453.1"/>
    </source>
</evidence>
<feature type="region of interest" description="Disordered" evidence="2">
    <location>
        <begin position="1"/>
        <end position="50"/>
    </location>
</feature>
<dbReference type="GO" id="GO:0003677">
    <property type="term" value="F:DNA binding"/>
    <property type="evidence" value="ECO:0007669"/>
    <property type="project" value="InterPro"/>
</dbReference>
<keyword evidence="5" id="KW-1185">Reference proteome</keyword>
<dbReference type="InterPro" id="IPR050987">
    <property type="entry name" value="AtrR-like"/>
</dbReference>
<accession>A0A9X0BEU7</accession>
<evidence type="ECO:0000313" key="5">
    <source>
        <dbReference type="Proteomes" id="UP001147747"/>
    </source>
</evidence>
<dbReference type="Proteomes" id="UP001147747">
    <property type="component" value="Unassembled WGS sequence"/>
</dbReference>
<sequence>MSDAQDTEASAAAKAEASLKAAAAGCPPSDDTPDKQKHKQDKNNPIEGLSSFSAHSTHAIDFLHKVADAKCDDCDSKEIEELLDSMRAIVDAVKVRRQSTQSLFPLATPITTQRTPAELPPIQVVVSVIRKAQEQCDLTLSVLNELLHDRSLSDICMTVYFSEDYSDAELIIVNLALYFLLADTESTVTGDNPGDRTHAAYRLLCQRNAETALSKLSLYVGASHNMTLALVLGAIYAVDISRPSLAWTFICAAYQSAYSLGYHTWARGSNQSSNTPNQFGLLFWVIYYLEKHFCLRLGRCSTIIDTEITVPMPAPLDAATNPGMDYCRLIVRTGSLTSRIYQELYSTQATGLSGDLRTQKALNLSQELCALRDESRKTFQIWARYRSNHDVPGVDMIEYLAKLDEVFWWSTLTLIYRAVPSQPDFAVNFADECITAARAALESHQNIISSSELGGLRPLSSYINWRVTTSKGAKLILSSPFVPFIVIFCNVIEHGNTNDLDILQAFINSIESATHCSVLIARYHKLFQAFHNVARRFLQLKAIHTPSQQGHEELKAQMNHCLGALGLHQQRCVQNGYGDSLMLLPSMVSMQSPVNDTGIPVGMEQPVQTMNWYALGQQMFESFVNDQPLVPGGLDI</sequence>
<comment type="caution">
    <text evidence="4">The sequence shown here is derived from an EMBL/GenBank/DDBJ whole genome shotgun (WGS) entry which is preliminary data.</text>
</comment>
<keyword evidence="1" id="KW-0539">Nucleus</keyword>
<organism evidence="4 5">
    <name type="scientific">Penicillium cosmopolitanum</name>
    <dbReference type="NCBI Taxonomy" id="1131564"/>
    <lineage>
        <taxon>Eukaryota</taxon>
        <taxon>Fungi</taxon>
        <taxon>Dikarya</taxon>
        <taxon>Ascomycota</taxon>
        <taxon>Pezizomycotina</taxon>
        <taxon>Eurotiomycetes</taxon>
        <taxon>Eurotiomycetidae</taxon>
        <taxon>Eurotiales</taxon>
        <taxon>Aspergillaceae</taxon>
        <taxon>Penicillium</taxon>
    </lineage>
</organism>
<dbReference type="InterPro" id="IPR007219">
    <property type="entry name" value="XnlR_reg_dom"/>
</dbReference>
<name>A0A9X0BEU7_9EURO</name>
<reference evidence="4" key="1">
    <citation type="submission" date="2022-12" db="EMBL/GenBank/DDBJ databases">
        <authorList>
            <person name="Petersen C."/>
        </authorList>
    </citation>
    <scope>NUCLEOTIDE SEQUENCE</scope>
    <source>
        <strain evidence="4">IBT 29677</strain>
    </source>
</reference>
<dbReference type="GO" id="GO:0003700">
    <property type="term" value="F:DNA-binding transcription factor activity"/>
    <property type="evidence" value="ECO:0007669"/>
    <property type="project" value="InterPro"/>
</dbReference>
<feature type="compositionally biased region" description="Low complexity" evidence="2">
    <location>
        <begin position="8"/>
        <end position="24"/>
    </location>
</feature>
<dbReference type="Pfam" id="PF04082">
    <property type="entry name" value="Fungal_trans"/>
    <property type="match status" value="1"/>
</dbReference>
<dbReference type="RefSeq" id="XP_056494299.1">
    <property type="nucleotide sequence ID" value="XM_056625717.1"/>
</dbReference>
<dbReference type="GO" id="GO:0008270">
    <property type="term" value="F:zinc ion binding"/>
    <property type="evidence" value="ECO:0007669"/>
    <property type="project" value="InterPro"/>
</dbReference>
<dbReference type="GeneID" id="81364697"/>
<gene>
    <name evidence="4" type="ORF">N7509_001080</name>
</gene>
<protein>
    <recommendedName>
        <fullName evidence="3">Xylanolytic transcriptional activator regulatory domain-containing protein</fullName>
    </recommendedName>
</protein>
<proteinExistence type="predicted"/>
<evidence type="ECO:0000259" key="3">
    <source>
        <dbReference type="SMART" id="SM00906"/>
    </source>
</evidence>
<dbReference type="PANTHER" id="PTHR46910:SF5">
    <property type="entry name" value="ZN(II)2CYS6 TRANSCRIPTION FACTOR (EUROFUNG)"/>
    <property type="match status" value="1"/>
</dbReference>
<evidence type="ECO:0000256" key="2">
    <source>
        <dbReference type="SAM" id="MobiDB-lite"/>
    </source>
</evidence>
<feature type="domain" description="Xylanolytic transcriptional activator regulatory" evidence="3">
    <location>
        <begin position="246"/>
        <end position="319"/>
    </location>
</feature>
<dbReference type="CDD" id="cd12148">
    <property type="entry name" value="fungal_TF_MHR"/>
    <property type="match status" value="1"/>
</dbReference>
<dbReference type="SMART" id="SM00906">
    <property type="entry name" value="Fungal_trans"/>
    <property type="match status" value="1"/>
</dbReference>
<dbReference type="GO" id="GO:0006351">
    <property type="term" value="P:DNA-templated transcription"/>
    <property type="evidence" value="ECO:0007669"/>
    <property type="project" value="InterPro"/>
</dbReference>
<dbReference type="EMBL" id="JAPZBU010000003">
    <property type="protein sequence ID" value="KAJ5414453.1"/>
    <property type="molecule type" value="Genomic_DNA"/>
</dbReference>
<dbReference type="OrthoDB" id="103819at2759"/>
<reference evidence="4" key="2">
    <citation type="journal article" date="2023" name="IMA Fungus">
        <title>Comparative genomic study of the Penicillium genus elucidates a diverse pangenome and 15 lateral gene transfer events.</title>
        <authorList>
            <person name="Petersen C."/>
            <person name="Sorensen T."/>
            <person name="Nielsen M.R."/>
            <person name="Sondergaard T.E."/>
            <person name="Sorensen J.L."/>
            <person name="Fitzpatrick D.A."/>
            <person name="Frisvad J.C."/>
            <person name="Nielsen K.L."/>
        </authorList>
    </citation>
    <scope>NUCLEOTIDE SEQUENCE</scope>
    <source>
        <strain evidence="4">IBT 29677</strain>
    </source>
</reference>
<dbReference type="PANTHER" id="PTHR46910">
    <property type="entry name" value="TRANSCRIPTION FACTOR PDR1"/>
    <property type="match status" value="1"/>
</dbReference>